<evidence type="ECO:0000313" key="1">
    <source>
        <dbReference type="EMBL" id="KAK0726822.1"/>
    </source>
</evidence>
<keyword evidence="2" id="KW-1185">Reference proteome</keyword>
<dbReference type="EMBL" id="JAUIRO010000002">
    <property type="protein sequence ID" value="KAK0726822.1"/>
    <property type="molecule type" value="Genomic_DNA"/>
</dbReference>
<dbReference type="GeneID" id="85328087"/>
<gene>
    <name evidence="1" type="ORF">B0T26DRAFT_747215</name>
</gene>
<name>A0AA40B352_9PEZI</name>
<dbReference type="RefSeq" id="XP_060299678.1">
    <property type="nucleotide sequence ID" value="XM_060444817.1"/>
</dbReference>
<reference evidence="1" key="1">
    <citation type="submission" date="2023-06" db="EMBL/GenBank/DDBJ databases">
        <title>Genome-scale phylogeny and comparative genomics of the fungal order Sordariales.</title>
        <authorList>
            <consortium name="Lawrence Berkeley National Laboratory"/>
            <person name="Hensen N."/>
            <person name="Bonometti L."/>
            <person name="Westerberg I."/>
            <person name="Brannstrom I.O."/>
            <person name="Guillou S."/>
            <person name="Cros-Aarteil S."/>
            <person name="Calhoun S."/>
            <person name="Haridas S."/>
            <person name="Kuo A."/>
            <person name="Mondo S."/>
            <person name="Pangilinan J."/>
            <person name="Riley R."/>
            <person name="LaButti K."/>
            <person name="Andreopoulos B."/>
            <person name="Lipzen A."/>
            <person name="Chen C."/>
            <person name="Yanf M."/>
            <person name="Daum C."/>
            <person name="Ng V."/>
            <person name="Clum A."/>
            <person name="Steindorff A."/>
            <person name="Ohm R."/>
            <person name="Martin F."/>
            <person name="Silar P."/>
            <person name="Natvig D."/>
            <person name="Lalanne C."/>
            <person name="Gautier V."/>
            <person name="Ament-velasquez S.L."/>
            <person name="Kruys A."/>
            <person name="Hutchinson M.I."/>
            <person name="Powell A.J."/>
            <person name="Barry K."/>
            <person name="Miller A.N."/>
            <person name="Grigoriev I.V."/>
            <person name="Debuchy R."/>
            <person name="Gladieux P."/>
            <person name="Thoren M.H."/>
            <person name="Johannesson H."/>
        </authorList>
    </citation>
    <scope>NUCLEOTIDE SEQUENCE</scope>
    <source>
        <strain evidence="1">SMH2392-1A</strain>
    </source>
</reference>
<dbReference type="Proteomes" id="UP001172101">
    <property type="component" value="Unassembled WGS sequence"/>
</dbReference>
<dbReference type="AlphaFoldDB" id="A0AA40B352"/>
<evidence type="ECO:0000313" key="2">
    <source>
        <dbReference type="Proteomes" id="UP001172101"/>
    </source>
</evidence>
<accession>A0AA40B352</accession>
<proteinExistence type="predicted"/>
<organism evidence="1 2">
    <name type="scientific">Lasiosphaeria miniovina</name>
    <dbReference type="NCBI Taxonomy" id="1954250"/>
    <lineage>
        <taxon>Eukaryota</taxon>
        <taxon>Fungi</taxon>
        <taxon>Dikarya</taxon>
        <taxon>Ascomycota</taxon>
        <taxon>Pezizomycotina</taxon>
        <taxon>Sordariomycetes</taxon>
        <taxon>Sordariomycetidae</taxon>
        <taxon>Sordariales</taxon>
        <taxon>Lasiosphaeriaceae</taxon>
        <taxon>Lasiosphaeria</taxon>
    </lineage>
</organism>
<sequence>MAPHQPELEMFWGLIYLTEEINTATFNVFDSLISFWSNAIEWMHKNQNELAVGVESDFARSMNRVESSIQHLKDLAQPDSMSKMTLRDARFAPQDNMFSSPDLEEDVAQLSVVLLPQAVNNAAFYGRDILSEI</sequence>
<protein>
    <submittedName>
        <fullName evidence="1">Uncharacterized protein</fullName>
    </submittedName>
</protein>
<comment type="caution">
    <text evidence="1">The sequence shown here is derived from an EMBL/GenBank/DDBJ whole genome shotgun (WGS) entry which is preliminary data.</text>
</comment>